<evidence type="ECO:0000256" key="1">
    <source>
        <dbReference type="SAM" id="MobiDB-lite"/>
    </source>
</evidence>
<evidence type="ECO:0000256" key="2">
    <source>
        <dbReference type="SAM" id="Phobius"/>
    </source>
</evidence>
<feature type="transmembrane region" description="Helical" evidence="2">
    <location>
        <begin position="62"/>
        <end position="80"/>
    </location>
</feature>
<name>A0A9P1MD56_9PEZI</name>
<dbReference type="OrthoDB" id="5401332at2759"/>
<gene>
    <name evidence="3" type="ORF">PPNO1_LOCUS6117</name>
</gene>
<evidence type="ECO:0000313" key="4">
    <source>
        <dbReference type="Proteomes" id="UP000838763"/>
    </source>
</evidence>
<proteinExistence type="predicted"/>
<dbReference type="PANTHER" id="PTHR40018">
    <property type="entry name" value="[PSI+] INDUCTION PROTEIN 2"/>
    <property type="match status" value="1"/>
</dbReference>
<dbReference type="Proteomes" id="UP000838763">
    <property type="component" value="Unassembled WGS sequence"/>
</dbReference>
<accession>A0A9P1MD56</accession>
<dbReference type="EMBL" id="CALLCH030000015">
    <property type="protein sequence ID" value="CAI4216463.1"/>
    <property type="molecule type" value="Genomic_DNA"/>
</dbReference>
<comment type="caution">
    <text evidence="3">The sequence shown here is derived from an EMBL/GenBank/DDBJ whole genome shotgun (WGS) entry which is preliminary data.</text>
</comment>
<dbReference type="GO" id="GO:0005935">
    <property type="term" value="C:cellular bud neck"/>
    <property type="evidence" value="ECO:0007669"/>
    <property type="project" value="TreeGrafter"/>
</dbReference>
<organism evidence="3 4">
    <name type="scientific">Parascedosporium putredinis</name>
    <dbReference type="NCBI Taxonomy" id="1442378"/>
    <lineage>
        <taxon>Eukaryota</taxon>
        <taxon>Fungi</taxon>
        <taxon>Dikarya</taxon>
        <taxon>Ascomycota</taxon>
        <taxon>Pezizomycotina</taxon>
        <taxon>Sordariomycetes</taxon>
        <taxon>Hypocreomycetidae</taxon>
        <taxon>Microascales</taxon>
        <taxon>Microascaceae</taxon>
        <taxon>Parascedosporium</taxon>
    </lineage>
</organism>
<evidence type="ECO:0008006" key="5">
    <source>
        <dbReference type="Google" id="ProtNLM"/>
    </source>
</evidence>
<dbReference type="GO" id="GO:0005886">
    <property type="term" value="C:plasma membrane"/>
    <property type="evidence" value="ECO:0007669"/>
    <property type="project" value="TreeGrafter"/>
</dbReference>
<dbReference type="AlphaFoldDB" id="A0A9P1MD56"/>
<feature type="region of interest" description="Disordered" evidence="1">
    <location>
        <begin position="266"/>
        <end position="359"/>
    </location>
</feature>
<keyword evidence="4" id="KW-1185">Reference proteome</keyword>
<keyword evidence="2" id="KW-0472">Membrane</keyword>
<keyword evidence="2" id="KW-0812">Transmembrane</keyword>
<feature type="compositionally biased region" description="Polar residues" evidence="1">
    <location>
        <begin position="349"/>
        <end position="359"/>
    </location>
</feature>
<feature type="compositionally biased region" description="Polar residues" evidence="1">
    <location>
        <begin position="315"/>
        <end position="328"/>
    </location>
</feature>
<protein>
    <recommendedName>
        <fullName evidence="5">Fibroin-3</fullName>
    </recommendedName>
</protein>
<sequence length="359" mass="38041">MPSVDVAMVRSLRGGLWGTLTQGLTSNLGRRNTLEDLQNSASEAKTAFSSWDNCMQATFCKWPVIAIIIIGGLIIFSIVCRTPMKAPVMSPVRTAPVYEPPQYAEFEVAKKGGEDSLPSMPVWNEAGSKKATLEQEAVEMNQLSRTATGQQTVASASAAAAASAAAVAAAAGQPSPASPQGYGNGYSQTPAPYGADPYIAAAAVPNSRMASPRQDYRGNGYNQGYGNGNGQAYPDAGQGYANGRLWNGSETGLPASAAYAAEPLRHSPAPQAGYGYGQQQQPQQQQQQYGAAAGYRQPQPQQPQLQNTGGFDFSSGYSRPQEYNNYRQPSPVEVQPQELPASTGYAAYSPTTTQRNNGY</sequence>
<dbReference type="PANTHER" id="PTHR40018:SF1">
    <property type="entry name" value="[PSI+] INDUCTION PROTEIN 2"/>
    <property type="match status" value="1"/>
</dbReference>
<feature type="region of interest" description="Disordered" evidence="1">
    <location>
        <begin position="210"/>
        <end position="230"/>
    </location>
</feature>
<keyword evidence="2" id="KW-1133">Transmembrane helix</keyword>
<feature type="compositionally biased region" description="Low complexity" evidence="1">
    <location>
        <begin position="268"/>
        <end position="306"/>
    </location>
</feature>
<evidence type="ECO:0000313" key="3">
    <source>
        <dbReference type="EMBL" id="CAI4216463.1"/>
    </source>
</evidence>
<dbReference type="InterPro" id="IPR037504">
    <property type="entry name" value="PSI_induc_2"/>
</dbReference>
<reference evidence="3" key="1">
    <citation type="submission" date="2022-11" db="EMBL/GenBank/DDBJ databases">
        <authorList>
            <person name="Scott C."/>
            <person name="Bruce N."/>
        </authorList>
    </citation>
    <scope>NUCLEOTIDE SEQUENCE</scope>
</reference>